<dbReference type="Pfam" id="PF03087">
    <property type="entry name" value="BPS1"/>
    <property type="match status" value="1"/>
</dbReference>
<dbReference type="InterPro" id="IPR004320">
    <property type="entry name" value="BPS1_pln"/>
</dbReference>
<sequence>MAPSFGRSISFPLSPARASRPARHARSISLPACRSHPLLAHLQAQTAAARAWATASASASSSPSPSTGLALIDALHAALAELLLLPEPQAAVRRPSAASDRLLDAFLLLADAHRGFQEIKEVHM</sequence>
<dbReference type="GO" id="GO:0048364">
    <property type="term" value="P:root development"/>
    <property type="evidence" value="ECO:0007669"/>
    <property type="project" value="InterPro"/>
</dbReference>
<reference evidence="1" key="1">
    <citation type="submission" date="2015-12" db="EMBL/GenBank/DDBJ databases">
        <title>Update maize B73 reference genome by single molecule sequencing technologies.</title>
        <authorList>
            <consortium name="Maize Genome Sequencing Project"/>
            <person name="Ware D."/>
        </authorList>
    </citation>
    <scope>NUCLEOTIDE SEQUENCE</scope>
    <source>
        <tissue evidence="1">Seedling</tissue>
    </source>
</reference>
<dbReference type="InParanoid" id="A0A1D6LMS7"/>
<proteinExistence type="predicted"/>
<dbReference type="eggNOG" id="ENOG502QQ4Y">
    <property type="taxonomic scope" value="Eukaryota"/>
</dbReference>
<dbReference type="EMBL" id="CM000782">
    <property type="protein sequence ID" value="AQK80876.1"/>
    <property type="molecule type" value="Genomic_DNA"/>
</dbReference>
<dbReference type="PaxDb" id="4577-GRMZM2G149360_P01"/>
<evidence type="ECO:0000313" key="2">
    <source>
        <dbReference type="EMBL" id="AQK80876.1"/>
    </source>
</evidence>
<dbReference type="AlphaFoldDB" id="A0A1D6LMS7"/>
<organism evidence="1">
    <name type="scientific">Zea mays</name>
    <name type="common">Maize</name>
    <dbReference type="NCBI Taxonomy" id="4577"/>
    <lineage>
        <taxon>Eukaryota</taxon>
        <taxon>Viridiplantae</taxon>
        <taxon>Streptophyta</taxon>
        <taxon>Embryophyta</taxon>
        <taxon>Tracheophyta</taxon>
        <taxon>Spermatophyta</taxon>
        <taxon>Magnoliopsida</taxon>
        <taxon>Liliopsida</taxon>
        <taxon>Poales</taxon>
        <taxon>Poaceae</taxon>
        <taxon>PACMAD clade</taxon>
        <taxon>Panicoideae</taxon>
        <taxon>Andropogonodae</taxon>
        <taxon>Andropogoneae</taxon>
        <taxon>Tripsacinae</taxon>
        <taxon>Zea</taxon>
    </lineage>
</organism>
<evidence type="ECO:0000313" key="1">
    <source>
        <dbReference type="EMBL" id="AQK80873.1"/>
    </source>
</evidence>
<name>A0A1D6LMS7_MAIZE</name>
<gene>
    <name evidence="1" type="ORF">ZEAMMB73_Zm00001d036373</name>
    <name evidence="2" type="ORF">ZEAMMB73_Zm00001d036376</name>
</gene>
<accession>A0A1D6LMS7</accession>
<dbReference type="PANTHER" id="PTHR33070">
    <property type="entry name" value="OS06G0725500 PROTEIN"/>
    <property type="match status" value="1"/>
</dbReference>
<protein>
    <submittedName>
        <fullName evidence="1">DUF241 domain protein</fullName>
    </submittedName>
</protein>
<dbReference type="PANTHER" id="PTHR33070:SF60">
    <property type="entry name" value="OS06G0725700 PROTEIN"/>
    <property type="match status" value="1"/>
</dbReference>
<dbReference type="GO" id="GO:0048367">
    <property type="term" value="P:shoot system development"/>
    <property type="evidence" value="ECO:0007669"/>
    <property type="project" value="InterPro"/>
</dbReference>
<dbReference type="EMBL" id="CM000782">
    <property type="protein sequence ID" value="AQK80873.1"/>
    <property type="molecule type" value="Genomic_DNA"/>
</dbReference>